<dbReference type="SUPFAM" id="SSF81383">
    <property type="entry name" value="F-box domain"/>
    <property type="match status" value="1"/>
</dbReference>
<keyword evidence="3" id="KW-1185">Reference proteome</keyword>
<reference evidence="2" key="2">
    <citation type="submission" date="2020-11" db="EMBL/GenBank/DDBJ databases">
        <authorList>
            <consortium name="DOE Joint Genome Institute"/>
            <person name="Kuo A."/>
            <person name="Miyauchi S."/>
            <person name="Kiss E."/>
            <person name="Drula E."/>
            <person name="Kohler A."/>
            <person name="Sanchez-Garcia M."/>
            <person name="Andreopoulos B."/>
            <person name="Barry K.W."/>
            <person name="Bonito G."/>
            <person name="Buee M."/>
            <person name="Carver A."/>
            <person name="Chen C."/>
            <person name="Cichocki N."/>
            <person name="Clum A."/>
            <person name="Culley D."/>
            <person name="Crous P.W."/>
            <person name="Fauchery L."/>
            <person name="Girlanda M."/>
            <person name="Hayes R."/>
            <person name="Keri Z."/>
            <person name="Labutti K."/>
            <person name="Lipzen A."/>
            <person name="Lombard V."/>
            <person name="Magnuson J."/>
            <person name="Maillard F."/>
            <person name="Morin E."/>
            <person name="Murat C."/>
            <person name="Nolan M."/>
            <person name="Ohm R."/>
            <person name="Pangilinan J."/>
            <person name="Pereira M."/>
            <person name="Perotto S."/>
            <person name="Peter M."/>
            <person name="Riley R."/>
            <person name="Sitrit Y."/>
            <person name="Stielow B."/>
            <person name="Szollosi G."/>
            <person name="Zifcakova L."/>
            <person name="Stursova M."/>
            <person name="Spatafora J.W."/>
            <person name="Tedersoo L."/>
            <person name="Vaario L.-M."/>
            <person name="Yamada A."/>
            <person name="Yan M."/>
            <person name="Wang P."/>
            <person name="Xu J."/>
            <person name="Bruns T."/>
            <person name="Baldrian P."/>
            <person name="Vilgalys R."/>
            <person name="Henrissat B."/>
            <person name="Grigoriev I.V."/>
            <person name="Hibbett D."/>
            <person name="Nagy L.G."/>
            <person name="Martin F.M."/>
        </authorList>
    </citation>
    <scope>NUCLEOTIDE SEQUENCE</scope>
    <source>
        <strain evidence="2">UH-Tt-Lm1</strain>
    </source>
</reference>
<protein>
    <recommendedName>
        <fullName evidence="1">F-box domain-containing protein</fullName>
    </recommendedName>
</protein>
<reference evidence="2" key="1">
    <citation type="journal article" date="2020" name="Nat. Commun.">
        <title>Large-scale genome sequencing of mycorrhizal fungi provides insights into the early evolution of symbiotic traits.</title>
        <authorList>
            <person name="Miyauchi S."/>
            <person name="Kiss E."/>
            <person name="Kuo A."/>
            <person name="Drula E."/>
            <person name="Kohler A."/>
            <person name="Sanchez-Garcia M."/>
            <person name="Morin E."/>
            <person name="Andreopoulos B."/>
            <person name="Barry K.W."/>
            <person name="Bonito G."/>
            <person name="Buee M."/>
            <person name="Carver A."/>
            <person name="Chen C."/>
            <person name="Cichocki N."/>
            <person name="Clum A."/>
            <person name="Culley D."/>
            <person name="Crous P.W."/>
            <person name="Fauchery L."/>
            <person name="Girlanda M."/>
            <person name="Hayes R.D."/>
            <person name="Keri Z."/>
            <person name="LaButti K."/>
            <person name="Lipzen A."/>
            <person name="Lombard V."/>
            <person name="Magnuson J."/>
            <person name="Maillard F."/>
            <person name="Murat C."/>
            <person name="Nolan M."/>
            <person name="Ohm R.A."/>
            <person name="Pangilinan J."/>
            <person name="Pereira M.F."/>
            <person name="Perotto S."/>
            <person name="Peter M."/>
            <person name="Pfister S."/>
            <person name="Riley R."/>
            <person name="Sitrit Y."/>
            <person name="Stielow J.B."/>
            <person name="Szollosi G."/>
            <person name="Zifcakova L."/>
            <person name="Stursova M."/>
            <person name="Spatafora J.W."/>
            <person name="Tedersoo L."/>
            <person name="Vaario L.M."/>
            <person name="Yamada A."/>
            <person name="Yan M."/>
            <person name="Wang P."/>
            <person name="Xu J."/>
            <person name="Bruns T."/>
            <person name="Baldrian P."/>
            <person name="Vilgalys R."/>
            <person name="Dunand C."/>
            <person name="Henrissat B."/>
            <person name="Grigoriev I.V."/>
            <person name="Hibbett D."/>
            <person name="Nagy L.G."/>
            <person name="Martin F.M."/>
        </authorList>
    </citation>
    <scope>NUCLEOTIDE SEQUENCE</scope>
    <source>
        <strain evidence="2">UH-Tt-Lm1</strain>
    </source>
</reference>
<sequence>MSQAHPGTDLGIEQLVHALGRGLDQLRSSLHGLGTSKLPAIERDLSKCLQAIKEIRNMHTPINKLPPEVLSKILEHRRHEEDLVAATHVCQYWRSTLTSSPPLWTYIQAGFNRDVDRVLTYLERSKSAIIDVRITSNALDVVKHFTPHISRTRSLFIQGSLRIYTASSCLLCLPAPLLEHLEMHAHESPMRSIENFLGLQASSLRSLTLDGVFPMPESPFPLPSLVELDLDLGRNAGLFRISSLFRIFSDCPRLQKVRVSISSEILQDLPLYQVTSLESLEELAYTCRTAVGIIPHLQLPRLKQLLVSCPLQQGQTNKLADFLPHGGHLLLAGATRMSYSYDMLSHTIKLTGKGFNISLTGIEPFGERPAPIDWFSEGTCIPLGQIEDLEVEGCHLLKHPPINLFNTLTTLRVTLWTELCIERHLELLYPHPEAGIPCPSLREIDCTFWRPPEPFVWPLLDIARERWRVGHQLELVCISTREELDRGLEDELREQVKELRFRKYAVK</sequence>
<proteinExistence type="predicted"/>
<dbReference type="Gene3D" id="3.80.10.10">
    <property type="entry name" value="Ribonuclease Inhibitor"/>
    <property type="match status" value="1"/>
</dbReference>
<evidence type="ECO:0000259" key="1">
    <source>
        <dbReference type="PROSITE" id="PS50181"/>
    </source>
</evidence>
<accession>A0A9P6HMZ5</accession>
<comment type="caution">
    <text evidence="2">The sequence shown here is derived from an EMBL/GenBank/DDBJ whole genome shotgun (WGS) entry which is preliminary data.</text>
</comment>
<dbReference type="Pfam" id="PF12937">
    <property type="entry name" value="F-box-like"/>
    <property type="match status" value="1"/>
</dbReference>
<dbReference type="AlphaFoldDB" id="A0A9P6HMZ5"/>
<dbReference type="InterPro" id="IPR032675">
    <property type="entry name" value="LRR_dom_sf"/>
</dbReference>
<dbReference type="Proteomes" id="UP000736335">
    <property type="component" value="Unassembled WGS sequence"/>
</dbReference>
<dbReference type="SUPFAM" id="SSF52047">
    <property type="entry name" value="RNI-like"/>
    <property type="match status" value="1"/>
</dbReference>
<feature type="domain" description="F-box" evidence="1">
    <location>
        <begin position="59"/>
        <end position="107"/>
    </location>
</feature>
<dbReference type="InterPro" id="IPR001810">
    <property type="entry name" value="F-box_dom"/>
</dbReference>
<dbReference type="OrthoDB" id="3193283at2759"/>
<dbReference type="InterPro" id="IPR036047">
    <property type="entry name" value="F-box-like_dom_sf"/>
</dbReference>
<gene>
    <name evidence="2" type="ORF">BJ322DRAFT_1039406</name>
</gene>
<name>A0A9P6HMZ5_9AGAM</name>
<evidence type="ECO:0000313" key="2">
    <source>
        <dbReference type="EMBL" id="KAF9791042.1"/>
    </source>
</evidence>
<dbReference type="EMBL" id="WIUZ02000002">
    <property type="protein sequence ID" value="KAF9791042.1"/>
    <property type="molecule type" value="Genomic_DNA"/>
</dbReference>
<dbReference type="Gene3D" id="1.20.1280.50">
    <property type="match status" value="1"/>
</dbReference>
<dbReference type="PROSITE" id="PS50181">
    <property type="entry name" value="FBOX"/>
    <property type="match status" value="1"/>
</dbReference>
<evidence type="ECO:0000313" key="3">
    <source>
        <dbReference type="Proteomes" id="UP000736335"/>
    </source>
</evidence>
<organism evidence="2 3">
    <name type="scientific">Thelephora terrestris</name>
    <dbReference type="NCBI Taxonomy" id="56493"/>
    <lineage>
        <taxon>Eukaryota</taxon>
        <taxon>Fungi</taxon>
        <taxon>Dikarya</taxon>
        <taxon>Basidiomycota</taxon>
        <taxon>Agaricomycotina</taxon>
        <taxon>Agaricomycetes</taxon>
        <taxon>Thelephorales</taxon>
        <taxon>Thelephoraceae</taxon>
        <taxon>Thelephora</taxon>
    </lineage>
</organism>